<dbReference type="EMBL" id="CP015060">
    <property type="protein sequence ID" value="QGN17704.1"/>
    <property type="molecule type" value="Genomic_DNA"/>
</dbReference>
<evidence type="ECO:0000256" key="5">
    <source>
        <dbReference type="ARBA" id="ARBA00022771"/>
    </source>
</evidence>
<dbReference type="InterPro" id="IPR034078">
    <property type="entry name" value="NFX1_fam"/>
</dbReference>
<evidence type="ECO:0000313" key="13">
    <source>
        <dbReference type="EMBL" id="QGN17704.1"/>
    </source>
</evidence>
<protein>
    <submittedName>
        <fullName evidence="13">FKBP12-associated protein 1</fullName>
    </submittedName>
</protein>
<evidence type="ECO:0000256" key="7">
    <source>
        <dbReference type="ARBA" id="ARBA00023015"/>
    </source>
</evidence>
<keyword evidence="6" id="KW-0862">Zinc</keyword>
<dbReference type="SMART" id="SM00393">
    <property type="entry name" value="R3H"/>
    <property type="match status" value="1"/>
</dbReference>
<feature type="domain" description="RING-type" evidence="11">
    <location>
        <begin position="29"/>
        <end position="78"/>
    </location>
</feature>
<keyword evidence="7" id="KW-0805">Transcription regulation</keyword>
<keyword evidence="14" id="KW-1185">Reference proteome</keyword>
<dbReference type="InterPro" id="IPR000967">
    <property type="entry name" value="Znf_NFX1"/>
</dbReference>
<evidence type="ECO:0000256" key="1">
    <source>
        <dbReference type="ARBA" id="ARBA00004123"/>
    </source>
</evidence>
<dbReference type="SMART" id="SM00438">
    <property type="entry name" value="ZnF_NFX"/>
    <property type="match status" value="8"/>
</dbReference>
<evidence type="ECO:0000259" key="11">
    <source>
        <dbReference type="PROSITE" id="PS50089"/>
    </source>
</evidence>
<dbReference type="PANTHER" id="PTHR12360:SF12">
    <property type="entry name" value="TRANSCRIPTIONAL REPRESSOR NF-X1"/>
    <property type="match status" value="1"/>
</dbReference>
<comment type="subcellular location">
    <subcellularLocation>
        <location evidence="1">Nucleus</location>
    </subcellularLocation>
</comment>
<dbReference type="Gene3D" id="3.30.1370.50">
    <property type="entry name" value="R3H-like domain"/>
    <property type="match status" value="1"/>
</dbReference>
<dbReference type="CDD" id="cd06006">
    <property type="entry name" value="R3H_unknown_2"/>
    <property type="match status" value="1"/>
</dbReference>
<dbReference type="PROSITE" id="PS51061">
    <property type="entry name" value="R3H"/>
    <property type="match status" value="1"/>
</dbReference>
<evidence type="ECO:0000256" key="8">
    <source>
        <dbReference type="ARBA" id="ARBA00023163"/>
    </source>
</evidence>
<dbReference type="CDD" id="cd06008">
    <property type="entry name" value="NF-X1-zinc-finger"/>
    <property type="match status" value="4"/>
</dbReference>
<keyword evidence="5 10" id="KW-0863">Zinc-finger</keyword>
<reference evidence="13 14" key="1">
    <citation type="submission" date="2016-03" db="EMBL/GenBank/DDBJ databases">
        <title>How can Kluyveromyces marxianus grow so fast - potential evolutionary course in Saccharomyces Complex revealed by comparative genomics.</title>
        <authorList>
            <person name="Mo W."/>
            <person name="Lu W."/>
            <person name="Yang X."/>
            <person name="Qi J."/>
            <person name="Lv H."/>
        </authorList>
    </citation>
    <scope>NUCLEOTIDE SEQUENCE [LARGE SCALE GENOMIC DNA]</scope>
    <source>
        <strain evidence="13 14">FIM1</strain>
    </source>
</reference>
<keyword evidence="9" id="KW-0539">Nucleus</keyword>
<evidence type="ECO:0000259" key="12">
    <source>
        <dbReference type="PROSITE" id="PS51061"/>
    </source>
</evidence>
<feature type="domain" description="R3H" evidence="12">
    <location>
        <begin position="683"/>
        <end position="746"/>
    </location>
</feature>
<comment type="similarity">
    <text evidence="2">Belongs to the NFX1 family.</text>
</comment>
<dbReference type="PROSITE" id="PS50089">
    <property type="entry name" value="ZF_RING_2"/>
    <property type="match status" value="1"/>
</dbReference>
<accession>A0ABX6EZD7</accession>
<evidence type="ECO:0000256" key="3">
    <source>
        <dbReference type="ARBA" id="ARBA00022723"/>
    </source>
</evidence>
<dbReference type="InterPro" id="IPR001841">
    <property type="entry name" value="Znf_RING"/>
</dbReference>
<organism evidence="13 14">
    <name type="scientific">Kluyveromyces marxianus</name>
    <name type="common">Yeast</name>
    <name type="synonym">Candida kefyr</name>
    <dbReference type="NCBI Taxonomy" id="4911"/>
    <lineage>
        <taxon>Eukaryota</taxon>
        <taxon>Fungi</taxon>
        <taxon>Dikarya</taxon>
        <taxon>Ascomycota</taxon>
        <taxon>Saccharomycotina</taxon>
        <taxon>Saccharomycetes</taxon>
        <taxon>Saccharomycetales</taxon>
        <taxon>Saccharomycetaceae</taxon>
        <taxon>Kluyveromyces</taxon>
    </lineage>
</organism>
<dbReference type="InterPro" id="IPR034077">
    <property type="entry name" value="R3H_FAP1"/>
</dbReference>
<name>A0ABX6EZD7_KLUMA</name>
<dbReference type="Pfam" id="PF01422">
    <property type="entry name" value="zf-NF-X1"/>
    <property type="match status" value="5"/>
</dbReference>
<gene>
    <name evidence="13" type="primary">FAP1</name>
    <name evidence="13" type="ORF">FIM1_4911</name>
</gene>
<dbReference type="InterPro" id="IPR036867">
    <property type="entry name" value="R3H_dom_sf"/>
</dbReference>
<evidence type="ECO:0000256" key="2">
    <source>
        <dbReference type="ARBA" id="ARBA00007269"/>
    </source>
</evidence>
<keyword evidence="4" id="KW-0677">Repeat</keyword>
<dbReference type="InterPro" id="IPR001374">
    <property type="entry name" value="R3H_dom"/>
</dbReference>
<reference evidence="13 14" key="2">
    <citation type="submission" date="2019-11" db="EMBL/GenBank/DDBJ databases">
        <authorList>
            <person name="Lu H."/>
        </authorList>
    </citation>
    <scope>NUCLEOTIDE SEQUENCE [LARGE SCALE GENOMIC DNA]</scope>
    <source>
        <strain evidence="13 14">FIM1</strain>
    </source>
</reference>
<dbReference type="SUPFAM" id="SSF82708">
    <property type="entry name" value="R3H domain"/>
    <property type="match status" value="1"/>
</dbReference>
<keyword evidence="8" id="KW-0804">Transcription</keyword>
<evidence type="ECO:0000313" key="14">
    <source>
        <dbReference type="Proteomes" id="UP000422736"/>
    </source>
</evidence>
<dbReference type="SUPFAM" id="SSF57850">
    <property type="entry name" value="RING/U-box"/>
    <property type="match status" value="1"/>
</dbReference>
<evidence type="ECO:0000256" key="9">
    <source>
        <dbReference type="ARBA" id="ARBA00023242"/>
    </source>
</evidence>
<sequence length="898" mass="100694">MTGESEEIHDVPYYEQTIREIKNGDEYVCMICTVEMDAACRMYACDKCYRVFDYDCVREWALKSTGKTLDKSWKCPNCYKVNHKVPPAGRSTCWCGKVVKPEVNELDPNSCGQTCNAKKCIHGCSKICHLGPHPECLIPVTVSCKCGKHTKQVPCSSSRKVGKHFNCGNVCGLLLPCGKHTCQKKCHTGFCGPCETEITSELPCYCGLETKKGIKCSSIKVVDYSKNSKGDKWIGVFACDKVRTLHYACGEHSYTETCQAPVSIDKSKPCPFSPKALHTCPCGRTALAELETPRKKCTDPIPTCENTCGKPLSCGKHKCPFTCHTGDCMDPCLIIEKKPCSCRSNNFLVPCQFHESPRCKIKCESNMSCRRHKCFKICCEGKPAAKVREKSLFLKKDRNDETLVEPQHICLKQCNKKLSCGIHDCTWKCHPGKCPPCLESDSNDLVCPCGKTCVPAPVRCGTKLPPCPHPCVKISQGPAPCGHRRGPHKCHPLEEECPPCTVQVTKKCRCHKQQNVLTLCMVSQDQVSCGTECGLPLANCHHKCRNKCHVSGQCDAKCNQICGLRRTSCAHKCKEKCHGKLPCPEKECKEKVAIYCDCNRRTKMVECGATLNNPSRAVTEKLPCDEECAKLKRHMELMEAFGMNDKLLTSKEKMESVVNVAKTFDDLGMPYSEICLNVYNYQTSWCSQIIEVFDKFLDDSTKISLHLKPMRAPQRQFVHELAAAYGLYSESQDPEPNRSVYLKKIKSQSKIPTISLKDASNVYQKFKVLQKERKQAHYESTVTKTLVNIEVQQTANDQTTYDGPNAILISGVGDKSRLDTLKPIAHEYLKYTLVKSPQYKYQSESKSVVIYPEDFENISLNAVKDMEKVIPFIKDSLENHLMATEVRMCKLLKDLTLA</sequence>
<proteinExistence type="inferred from homology"/>
<evidence type="ECO:0000256" key="4">
    <source>
        <dbReference type="ARBA" id="ARBA00022737"/>
    </source>
</evidence>
<keyword evidence="3" id="KW-0479">Metal-binding</keyword>
<dbReference type="Proteomes" id="UP000422736">
    <property type="component" value="Chromosome 8"/>
</dbReference>
<evidence type="ECO:0000256" key="6">
    <source>
        <dbReference type="ARBA" id="ARBA00022833"/>
    </source>
</evidence>
<evidence type="ECO:0000256" key="10">
    <source>
        <dbReference type="PROSITE-ProRule" id="PRU00175"/>
    </source>
</evidence>
<dbReference type="Pfam" id="PF01424">
    <property type="entry name" value="R3H"/>
    <property type="match status" value="1"/>
</dbReference>
<dbReference type="PANTHER" id="PTHR12360">
    <property type="entry name" value="NUCLEAR TRANSCRIPTION FACTOR, X-BOX BINDING 1 NFX1"/>
    <property type="match status" value="1"/>
</dbReference>